<dbReference type="EMBL" id="JAHWGI010000292">
    <property type="protein sequence ID" value="KAK3912279.1"/>
    <property type="molecule type" value="Genomic_DNA"/>
</dbReference>
<dbReference type="Proteomes" id="UP001219518">
    <property type="component" value="Unassembled WGS sequence"/>
</dbReference>
<gene>
    <name evidence="10" type="ORF">KUF71_021849</name>
</gene>
<protein>
    <submittedName>
        <fullName evidence="10">Protein FAM174C</fullName>
    </submittedName>
</protein>
<accession>A0AAE1H0G6</accession>
<feature type="region of interest" description="Disordered" evidence="8">
    <location>
        <begin position="87"/>
        <end position="127"/>
    </location>
</feature>
<evidence type="ECO:0000256" key="1">
    <source>
        <dbReference type="ARBA" id="ARBA00004479"/>
    </source>
</evidence>
<proteinExistence type="inferred from homology"/>
<keyword evidence="11" id="KW-1185">Reference proteome</keyword>
<evidence type="ECO:0000256" key="8">
    <source>
        <dbReference type="SAM" id="MobiDB-lite"/>
    </source>
</evidence>
<evidence type="ECO:0000256" key="7">
    <source>
        <dbReference type="ARBA" id="ARBA00023180"/>
    </source>
</evidence>
<dbReference type="GO" id="GO:0016020">
    <property type="term" value="C:membrane"/>
    <property type="evidence" value="ECO:0007669"/>
    <property type="project" value="UniProtKB-SubCell"/>
</dbReference>
<evidence type="ECO:0000256" key="5">
    <source>
        <dbReference type="ARBA" id="ARBA00022989"/>
    </source>
</evidence>
<feature type="region of interest" description="Disordered" evidence="8">
    <location>
        <begin position="141"/>
        <end position="169"/>
    </location>
</feature>
<reference evidence="10" key="2">
    <citation type="journal article" date="2023" name="BMC Genomics">
        <title>Pest status, molecular evolution, and epigenetic factors derived from the genome assembly of Frankliniella fusca, a thysanopteran phytovirus vector.</title>
        <authorList>
            <person name="Catto M.A."/>
            <person name="Labadie P.E."/>
            <person name="Jacobson A.L."/>
            <person name="Kennedy G.G."/>
            <person name="Srinivasan R."/>
            <person name="Hunt B.G."/>
        </authorList>
    </citation>
    <scope>NUCLEOTIDE SEQUENCE</scope>
    <source>
        <strain evidence="10">PL_HMW_Pooled</strain>
    </source>
</reference>
<dbReference type="PANTHER" id="PTHR28607:SF4">
    <property type="entry name" value="TRANSMEMBRANE PROTEIN"/>
    <property type="match status" value="1"/>
</dbReference>
<feature type="compositionally biased region" description="Polar residues" evidence="8">
    <location>
        <begin position="98"/>
        <end position="114"/>
    </location>
</feature>
<feature type="compositionally biased region" description="Basic and acidic residues" evidence="8">
    <location>
        <begin position="236"/>
        <end position="247"/>
    </location>
</feature>
<evidence type="ECO:0000256" key="4">
    <source>
        <dbReference type="ARBA" id="ARBA00022729"/>
    </source>
</evidence>
<keyword evidence="4" id="KW-0732">Signal</keyword>
<dbReference type="InterPro" id="IPR009565">
    <property type="entry name" value="FAM174-like"/>
</dbReference>
<keyword evidence="6 9" id="KW-0472">Membrane</keyword>
<dbReference type="AlphaFoldDB" id="A0AAE1H0G6"/>
<comment type="similarity">
    <text evidence="2">Belongs to the FAM174 family.</text>
</comment>
<keyword evidence="3 9" id="KW-0812">Transmembrane</keyword>
<feature type="transmembrane region" description="Helical" evidence="9">
    <location>
        <begin position="43"/>
        <end position="60"/>
    </location>
</feature>
<feature type="region of interest" description="Disordered" evidence="8">
    <location>
        <begin position="223"/>
        <end position="247"/>
    </location>
</feature>
<evidence type="ECO:0000256" key="3">
    <source>
        <dbReference type="ARBA" id="ARBA00022692"/>
    </source>
</evidence>
<evidence type="ECO:0000313" key="11">
    <source>
        <dbReference type="Proteomes" id="UP001219518"/>
    </source>
</evidence>
<dbReference type="Pfam" id="PF06679">
    <property type="entry name" value="DUF1180"/>
    <property type="match status" value="1"/>
</dbReference>
<name>A0AAE1H0G6_9NEOP</name>
<comment type="subcellular location">
    <subcellularLocation>
        <location evidence="1">Membrane</location>
        <topology evidence="1">Single-pass type I membrane protein</topology>
    </subcellularLocation>
</comment>
<evidence type="ECO:0000313" key="10">
    <source>
        <dbReference type="EMBL" id="KAK3912279.1"/>
    </source>
</evidence>
<comment type="caution">
    <text evidence="10">The sequence shown here is derived from an EMBL/GenBank/DDBJ whole genome shotgun (WGS) entry which is preliminary data.</text>
</comment>
<evidence type="ECO:0000256" key="9">
    <source>
        <dbReference type="SAM" id="Phobius"/>
    </source>
</evidence>
<feature type="compositionally biased region" description="Polar residues" evidence="8">
    <location>
        <begin position="141"/>
        <end position="152"/>
    </location>
</feature>
<reference evidence="10" key="1">
    <citation type="submission" date="2021-07" db="EMBL/GenBank/DDBJ databases">
        <authorList>
            <person name="Catto M.A."/>
            <person name="Jacobson A."/>
            <person name="Kennedy G."/>
            <person name="Labadie P."/>
            <person name="Hunt B.G."/>
            <person name="Srinivasan R."/>
        </authorList>
    </citation>
    <scope>NUCLEOTIDE SEQUENCE</scope>
    <source>
        <strain evidence="10">PL_HMW_Pooled</strain>
        <tissue evidence="10">Head</tissue>
    </source>
</reference>
<evidence type="ECO:0000256" key="2">
    <source>
        <dbReference type="ARBA" id="ARBA00006986"/>
    </source>
</evidence>
<organism evidence="10 11">
    <name type="scientific">Frankliniella fusca</name>
    <dbReference type="NCBI Taxonomy" id="407009"/>
    <lineage>
        <taxon>Eukaryota</taxon>
        <taxon>Metazoa</taxon>
        <taxon>Ecdysozoa</taxon>
        <taxon>Arthropoda</taxon>
        <taxon>Hexapoda</taxon>
        <taxon>Insecta</taxon>
        <taxon>Pterygota</taxon>
        <taxon>Neoptera</taxon>
        <taxon>Paraneoptera</taxon>
        <taxon>Thysanoptera</taxon>
        <taxon>Terebrantia</taxon>
        <taxon>Thripoidea</taxon>
        <taxon>Thripidae</taxon>
        <taxon>Frankliniella</taxon>
    </lineage>
</organism>
<sequence>MTLVFSGSYLPHFGILFWSDRSLAQATMFCRVSFQCVSKSSKVLIFLVLVISVLCGPGIADDSSANSKPRLNSSLPDNLNISNVVNSSHQKPEIPKSQPHQINSSSESTKQLQLSGEAHGNSPKSDCLTVSCQSADVKQNASKPLASNSSLESAIPVEESANTSDPNVELDKKLNPEALMRGFYVFVGLSAIVMVYIAWKSFGKRPAQVHRYGVITNREDLEMAPLDSDDGDDDDTTHFDLSKHRLT</sequence>
<feature type="transmembrane region" description="Helical" evidence="9">
    <location>
        <begin position="178"/>
        <end position="199"/>
    </location>
</feature>
<keyword evidence="5 9" id="KW-1133">Transmembrane helix</keyword>
<keyword evidence="7" id="KW-0325">Glycoprotein</keyword>
<evidence type="ECO:0000256" key="6">
    <source>
        <dbReference type="ARBA" id="ARBA00023136"/>
    </source>
</evidence>
<dbReference type="PANTHER" id="PTHR28607">
    <property type="entry name" value="EXPRESSED PROTEIN"/>
    <property type="match status" value="1"/>
</dbReference>